<comment type="caution">
    <text evidence="2">The sequence shown here is derived from an EMBL/GenBank/DDBJ whole genome shotgun (WGS) entry which is preliminary data.</text>
</comment>
<evidence type="ECO:0000256" key="1">
    <source>
        <dbReference type="SAM" id="SignalP"/>
    </source>
</evidence>
<reference evidence="2 3" key="1">
    <citation type="submission" date="2017-11" db="EMBL/GenBank/DDBJ databases">
        <authorList>
            <person name="Founou R.C."/>
            <person name="Founou L."/>
            <person name="Allam M."/>
            <person name="Ismail A."/>
            <person name="Essack S.Y."/>
        </authorList>
    </citation>
    <scope>NUCLEOTIDE SEQUENCE [LARGE SCALE GENOMIC DNA]</scope>
    <source>
        <strain evidence="2 3">G703N2B1</strain>
    </source>
</reference>
<feature type="signal peptide" evidence="1">
    <location>
        <begin position="1"/>
        <end position="22"/>
    </location>
</feature>
<sequence length="72" mass="7433">MTRASILSAVSAALLIATPAMAQDGIEILISRAALREAGGNVEVDVRLLNASDTQKTVVLPDRVAATLTADD</sequence>
<keyword evidence="1" id="KW-0732">Signal</keyword>
<feature type="non-terminal residue" evidence="2">
    <location>
        <position position="72"/>
    </location>
</feature>
<accession>A0A7Z1SCL9</accession>
<evidence type="ECO:0000313" key="2">
    <source>
        <dbReference type="EMBL" id="PPJ71839.1"/>
    </source>
</evidence>
<organism evidence="2 3">
    <name type="scientific">Staphylococcus aureus</name>
    <dbReference type="NCBI Taxonomy" id="1280"/>
    <lineage>
        <taxon>Bacteria</taxon>
        <taxon>Bacillati</taxon>
        <taxon>Bacillota</taxon>
        <taxon>Bacilli</taxon>
        <taxon>Bacillales</taxon>
        <taxon>Staphylococcaceae</taxon>
        <taxon>Staphylococcus</taxon>
    </lineage>
</organism>
<evidence type="ECO:0000313" key="3">
    <source>
        <dbReference type="Proteomes" id="UP000238775"/>
    </source>
</evidence>
<dbReference type="AlphaFoldDB" id="A0A7Z1SCL9"/>
<name>A0A7Z1SCL9_STAAU</name>
<dbReference type="EMBL" id="PGWZ01000458">
    <property type="protein sequence ID" value="PPJ71839.1"/>
    <property type="molecule type" value="Genomic_DNA"/>
</dbReference>
<gene>
    <name evidence="2" type="ORF">CV021_12765</name>
</gene>
<protein>
    <submittedName>
        <fullName evidence="2">Phospholipase</fullName>
    </submittedName>
</protein>
<proteinExistence type="predicted"/>
<dbReference type="Proteomes" id="UP000238775">
    <property type="component" value="Unassembled WGS sequence"/>
</dbReference>
<feature type="chain" id="PRO_5030595395" evidence="1">
    <location>
        <begin position="23"/>
        <end position="72"/>
    </location>
</feature>